<dbReference type="SUPFAM" id="SSF53720">
    <property type="entry name" value="ALDH-like"/>
    <property type="match status" value="1"/>
</dbReference>
<protein>
    <recommendedName>
        <fullName evidence="1">Aldehyde dehydrogenase domain-containing protein</fullName>
    </recommendedName>
</protein>
<dbReference type="InterPro" id="IPR016162">
    <property type="entry name" value="Ald_DH_N"/>
</dbReference>
<dbReference type="Proteomes" id="UP001633002">
    <property type="component" value="Unassembled WGS sequence"/>
</dbReference>
<dbReference type="EMBL" id="JBJQOH010000002">
    <property type="protein sequence ID" value="KAL3696992.1"/>
    <property type="molecule type" value="Genomic_DNA"/>
</dbReference>
<organism evidence="2 3">
    <name type="scientific">Riccia sorocarpa</name>
    <dbReference type="NCBI Taxonomy" id="122646"/>
    <lineage>
        <taxon>Eukaryota</taxon>
        <taxon>Viridiplantae</taxon>
        <taxon>Streptophyta</taxon>
        <taxon>Embryophyta</taxon>
        <taxon>Marchantiophyta</taxon>
        <taxon>Marchantiopsida</taxon>
        <taxon>Marchantiidae</taxon>
        <taxon>Marchantiales</taxon>
        <taxon>Ricciaceae</taxon>
        <taxon>Riccia</taxon>
    </lineage>
</organism>
<dbReference type="InterPro" id="IPR015590">
    <property type="entry name" value="Aldehyde_DH_dom"/>
</dbReference>
<sequence length="85" mass="9794">MRIRGWSVQQIRRMTTVTRPRVFDVVNPATGTKFAEMPNDSPEDVAEKFEKLSAGQKGWSAVSINERMKTLQRFNELLLQNVVRT</sequence>
<dbReference type="Pfam" id="PF00171">
    <property type="entry name" value="Aldedh"/>
    <property type="match status" value="1"/>
</dbReference>
<evidence type="ECO:0000313" key="2">
    <source>
        <dbReference type="EMBL" id="KAL3696992.1"/>
    </source>
</evidence>
<feature type="domain" description="Aldehyde dehydrogenase" evidence="1">
    <location>
        <begin position="21"/>
        <end position="81"/>
    </location>
</feature>
<dbReference type="InterPro" id="IPR016161">
    <property type="entry name" value="Ald_DH/histidinol_DH"/>
</dbReference>
<gene>
    <name evidence="2" type="ORF">R1sor_011068</name>
</gene>
<reference evidence="2 3" key="1">
    <citation type="submission" date="2024-09" db="EMBL/GenBank/DDBJ databases">
        <title>Chromosome-scale assembly of Riccia sorocarpa.</title>
        <authorList>
            <person name="Paukszto L."/>
        </authorList>
    </citation>
    <scope>NUCLEOTIDE SEQUENCE [LARGE SCALE GENOMIC DNA]</scope>
    <source>
        <strain evidence="2">LP-2024</strain>
        <tissue evidence="2">Aerial parts of the thallus</tissue>
    </source>
</reference>
<dbReference type="Gene3D" id="3.40.605.10">
    <property type="entry name" value="Aldehyde Dehydrogenase, Chain A, domain 1"/>
    <property type="match status" value="1"/>
</dbReference>
<dbReference type="AlphaFoldDB" id="A0ABD3HZU4"/>
<evidence type="ECO:0000259" key="1">
    <source>
        <dbReference type="Pfam" id="PF00171"/>
    </source>
</evidence>
<proteinExistence type="predicted"/>
<accession>A0ABD3HZU4</accession>
<name>A0ABD3HZU4_9MARC</name>
<keyword evidence="3" id="KW-1185">Reference proteome</keyword>
<comment type="caution">
    <text evidence="2">The sequence shown here is derived from an EMBL/GenBank/DDBJ whole genome shotgun (WGS) entry which is preliminary data.</text>
</comment>
<evidence type="ECO:0000313" key="3">
    <source>
        <dbReference type="Proteomes" id="UP001633002"/>
    </source>
</evidence>